<keyword evidence="2" id="KW-1185">Reference proteome</keyword>
<sequence length="34" mass="3735">MSVDEETARVFVANGLTSVIVETNFCSEIDCRQA</sequence>
<reference evidence="1 2" key="1">
    <citation type="submission" date="2019-11" db="EMBL/GenBank/DDBJ databases">
        <authorList>
            <person name="Holert J."/>
        </authorList>
    </citation>
    <scope>NUCLEOTIDE SEQUENCE [LARGE SCALE GENOMIC DNA]</scope>
    <source>
        <strain evidence="1">BC8_1</strain>
    </source>
</reference>
<evidence type="ECO:0000313" key="1">
    <source>
        <dbReference type="EMBL" id="CAA0129987.1"/>
    </source>
</evidence>
<proteinExistence type="predicted"/>
<name>A0A5S9R6S7_MYCVN</name>
<protein>
    <submittedName>
        <fullName evidence="1">Uncharacterized protein</fullName>
    </submittedName>
</protein>
<organism evidence="1 2">
    <name type="scientific">Mycolicibacterium vanbaalenii</name>
    <name type="common">Mycobacterium vanbaalenii</name>
    <dbReference type="NCBI Taxonomy" id="110539"/>
    <lineage>
        <taxon>Bacteria</taxon>
        <taxon>Bacillati</taxon>
        <taxon>Actinomycetota</taxon>
        <taxon>Actinomycetes</taxon>
        <taxon>Mycobacteriales</taxon>
        <taxon>Mycobacteriaceae</taxon>
        <taxon>Mycolicibacterium</taxon>
    </lineage>
</organism>
<accession>A0A5S9R6S7</accession>
<gene>
    <name evidence="1" type="ORF">AELLOGFF_05636</name>
</gene>
<dbReference type="AlphaFoldDB" id="A0A5S9R6S7"/>
<dbReference type="EMBL" id="CACSIP010000037">
    <property type="protein sequence ID" value="CAA0129987.1"/>
    <property type="molecule type" value="Genomic_DNA"/>
</dbReference>
<evidence type="ECO:0000313" key="2">
    <source>
        <dbReference type="Proteomes" id="UP000430146"/>
    </source>
</evidence>
<dbReference type="Proteomes" id="UP000430146">
    <property type="component" value="Unassembled WGS sequence"/>
</dbReference>